<organism evidence="2 3">
    <name type="scientific">Calothrix parietina FACHB-288</name>
    <dbReference type="NCBI Taxonomy" id="2692896"/>
    <lineage>
        <taxon>Bacteria</taxon>
        <taxon>Bacillati</taxon>
        <taxon>Cyanobacteriota</taxon>
        <taxon>Cyanophyceae</taxon>
        <taxon>Nostocales</taxon>
        <taxon>Calotrichaceae</taxon>
        <taxon>Calothrix</taxon>
    </lineage>
</organism>
<evidence type="ECO:0000313" key="3">
    <source>
        <dbReference type="Proteomes" id="UP000658514"/>
    </source>
</evidence>
<feature type="region of interest" description="Disordered" evidence="1">
    <location>
        <begin position="67"/>
        <end position="131"/>
    </location>
</feature>
<dbReference type="EMBL" id="JACJQH010000021">
    <property type="protein sequence ID" value="MBD2196832.1"/>
    <property type="molecule type" value="Genomic_DNA"/>
</dbReference>
<name>A0ABR8AA54_9CYAN</name>
<reference evidence="2 3" key="1">
    <citation type="journal article" date="2020" name="ISME J.">
        <title>Comparative genomics reveals insights into cyanobacterial evolution and habitat adaptation.</title>
        <authorList>
            <person name="Chen M.Y."/>
            <person name="Teng W.K."/>
            <person name="Zhao L."/>
            <person name="Hu C.X."/>
            <person name="Zhou Y.K."/>
            <person name="Han B.P."/>
            <person name="Song L.R."/>
            <person name="Shu W.S."/>
        </authorList>
    </citation>
    <scope>NUCLEOTIDE SEQUENCE [LARGE SCALE GENOMIC DNA]</scope>
    <source>
        <strain evidence="2 3">FACHB-288</strain>
    </source>
</reference>
<accession>A0ABR8AA54</accession>
<evidence type="ECO:0000313" key="2">
    <source>
        <dbReference type="EMBL" id="MBD2196832.1"/>
    </source>
</evidence>
<sequence>MSDNDQSLSNPAIDPEKSVVTSQEAQPHIPANVAGSAMLDAQVVAGRNEPEGDPINYPIATNFVKADATGDPKTAGSASMMGTYSPDEPVSEKGSVNLHNNPEIPSEQMQGTLPNTDPIGMPIDSETNFPD</sequence>
<dbReference type="Proteomes" id="UP000658514">
    <property type="component" value="Unassembled WGS sequence"/>
</dbReference>
<protein>
    <submittedName>
        <fullName evidence="2">Uncharacterized protein</fullName>
    </submittedName>
</protein>
<gene>
    <name evidence="2" type="ORF">H6G24_15195</name>
</gene>
<feature type="compositionally biased region" description="Polar residues" evidence="1">
    <location>
        <begin position="1"/>
        <end position="10"/>
    </location>
</feature>
<feature type="region of interest" description="Disordered" evidence="1">
    <location>
        <begin position="1"/>
        <end position="34"/>
    </location>
</feature>
<dbReference type="RefSeq" id="WP_190542717.1">
    <property type="nucleotide sequence ID" value="NZ_CAWPNO010000053.1"/>
</dbReference>
<comment type="caution">
    <text evidence="2">The sequence shown here is derived from an EMBL/GenBank/DDBJ whole genome shotgun (WGS) entry which is preliminary data.</text>
</comment>
<proteinExistence type="predicted"/>
<keyword evidence="3" id="KW-1185">Reference proteome</keyword>
<evidence type="ECO:0000256" key="1">
    <source>
        <dbReference type="SAM" id="MobiDB-lite"/>
    </source>
</evidence>